<name>J9GCI4_9ZZZZ</name>
<dbReference type="InterPro" id="IPR019026">
    <property type="entry name" value="Peptidase_M64_IgA"/>
</dbReference>
<gene>
    <name evidence="2" type="ORF">EVA_07345</name>
</gene>
<proteinExistence type="predicted"/>
<dbReference type="Gene3D" id="2.60.40.3250">
    <property type="entry name" value="Peptidase M64, N-terminal domain"/>
    <property type="match status" value="1"/>
</dbReference>
<sequence>MYKAMKKVHILTLCSMLSLGAHAQDFNEFFEDKTLRVDYLFTGDAQHQAVYLDELSSLPQWAGRRHHLSELPLAGNGEITVKDKITGQVIYRTSFSSLFQEWIGEAEAKQVKKGFENSFLLPFPKKEVVVTVALKNAFRKVCAELTHEVNPQDILIHQRGNETERITPHRYLVQNGPTADCIDVAILAEGYTPEQMDLFYKDAQIACEALFEHAPFKQMKNRFNVVAVASPSKDSGVSIPGKGEWKTTAVSSHFNTFYSDRYLTTSRVKSIHNWLAGIPYEHIIILANTDTYGGGGIYNSYTLTTAHHAAFRPVVVHEFGHSFGGLADEYAYTDEPSPLYPYSIEPWEQNITTMVDFESKWKDMMPQNTPIPTPVVTDEKELYTKVGAYEGAGYSLKGIYRPTTECRMKINEAPVFCPVCQRALERLIRFYTEK</sequence>
<comment type="caution">
    <text evidence="2">The sequence shown here is derived from an EMBL/GenBank/DDBJ whole genome shotgun (WGS) entry which is preliminary data.</text>
</comment>
<evidence type="ECO:0000259" key="1">
    <source>
        <dbReference type="Pfam" id="PF16217"/>
    </source>
</evidence>
<evidence type="ECO:0000313" key="2">
    <source>
        <dbReference type="EMBL" id="EJX04564.1"/>
    </source>
</evidence>
<dbReference type="InterPro" id="IPR038171">
    <property type="entry name" value="M64_N_sf"/>
</dbReference>
<dbReference type="Pfam" id="PF09471">
    <property type="entry name" value="Peptidase_M64"/>
    <property type="match status" value="2"/>
</dbReference>
<dbReference type="Pfam" id="PF16217">
    <property type="entry name" value="M64_N"/>
    <property type="match status" value="1"/>
</dbReference>
<dbReference type="InterPro" id="IPR032625">
    <property type="entry name" value="M64_N"/>
</dbReference>
<accession>J9GCI4</accession>
<dbReference type="EMBL" id="AMCI01001770">
    <property type="protein sequence ID" value="EJX04564.1"/>
    <property type="molecule type" value="Genomic_DNA"/>
</dbReference>
<dbReference type="InterPro" id="IPR024079">
    <property type="entry name" value="MetalloPept_cat_dom_sf"/>
</dbReference>
<protein>
    <submittedName>
        <fullName evidence="2">IgA Peptidase M64 family protein</fullName>
    </submittedName>
</protein>
<reference evidence="2" key="1">
    <citation type="journal article" date="2012" name="PLoS ONE">
        <title>Gene sets for utilization of primary and secondary nutrition supplies in the distal gut of endangered iberian lynx.</title>
        <authorList>
            <person name="Alcaide M."/>
            <person name="Messina E."/>
            <person name="Richter M."/>
            <person name="Bargiela R."/>
            <person name="Peplies J."/>
            <person name="Huws S.A."/>
            <person name="Newbold C.J."/>
            <person name="Golyshin P.N."/>
            <person name="Simon M.A."/>
            <person name="Lopez G."/>
            <person name="Yakimov M.M."/>
            <person name="Ferrer M."/>
        </authorList>
    </citation>
    <scope>NUCLEOTIDE SEQUENCE</scope>
</reference>
<organism evidence="2">
    <name type="scientific">gut metagenome</name>
    <dbReference type="NCBI Taxonomy" id="749906"/>
    <lineage>
        <taxon>unclassified sequences</taxon>
        <taxon>metagenomes</taxon>
        <taxon>organismal metagenomes</taxon>
    </lineage>
</organism>
<feature type="domain" description="Peptidase M64 N-terminal" evidence="1">
    <location>
        <begin position="25"/>
        <end position="143"/>
    </location>
</feature>
<dbReference type="GO" id="GO:0008237">
    <property type="term" value="F:metallopeptidase activity"/>
    <property type="evidence" value="ECO:0007669"/>
    <property type="project" value="InterPro"/>
</dbReference>
<dbReference type="Gene3D" id="3.40.390.10">
    <property type="entry name" value="Collagenase (Catalytic Domain)"/>
    <property type="match status" value="1"/>
</dbReference>
<dbReference type="AlphaFoldDB" id="J9GCI4"/>